<reference evidence="3 4" key="1">
    <citation type="journal article" date="2015" name="Nature">
        <title>rRNA introns, odd ribosomes, and small enigmatic genomes across a large radiation of phyla.</title>
        <authorList>
            <person name="Brown C.T."/>
            <person name="Hug L.A."/>
            <person name="Thomas B.C."/>
            <person name="Sharon I."/>
            <person name="Castelle C.J."/>
            <person name="Singh A."/>
            <person name="Wilkins M.J."/>
            <person name="Williams K.H."/>
            <person name="Banfield J.F."/>
        </authorList>
    </citation>
    <scope>NUCLEOTIDE SEQUENCE [LARGE SCALE GENOMIC DNA]</scope>
</reference>
<protein>
    <recommendedName>
        <fullName evidence="2">GIY-YIG domain-containing protein</fullName>
    </recommendedName>
</protein>
<dbReference type="Pfam" id="PF01541">
    <property type="entry name" value="GIY-YIG"/>
    <property type="match status" value="1"/>
</dbReference>
<dbReference type="AlphaFoldDB" id="A0A0G0KY96"/>
<dbReference type="Gene3D" id="3.40.1440.10">
    <property type="entry name" value="GIY-YIG endonuclease"/>
    <property type="match status" value="1"/>
</dbReference>
<feature type="domain" description="GIY-YIG" evidence="2">
    <location>
        <begin position="4"/>
        <end position="82"/>
    </location>
</feature>
<evidence type="ECO:0000259" key="2">
    <source>
        <dbReference type="PROSITE" id="PS50164"/>
    </source>
</evidence>
<name>A0A0G0KY96_9BACT</name>
<dbReference type="PANTHER" id="PTHR34477">
    <property type="entry name" value="UPF0213 PROTEIN YHBQ"/>
    <property type="match status" value="1"/>
</dbReference>
<evidence type="ECO:0000313" key="3">
    <source>
        <dbReference type="EMBL" id="KKQ84608.1"/>
    </source>
</evidence>
<dbReference type="SUPFAM" id="SSF82771">
    <property type="entry name" value="GIY-YIG endonuclease"/>
    <property type="match status" value="1"/>
</dbReference>
<dbReference type="InterPro" id="IPR000305">
    <property type="entry name" value="GIY-YIG_endonuc"/>
</dbReference>
<dbReference type="PROSITE" id="PS50164">
    <property type="entry name" value="GIY_YIG"/>
    <property type="match status" value="1"/>
</dbReference>
<evidence type="ECO:0000313" key="4">
    <source>
        <dbReference type="Proteomes" id="UP000034081"/>
    </source>
</evidence>
<organism evidence="3 4">
    <name type="scientific">Candidatus Woesebacteria bacterium GW2011_GWB1_38_8</name>
    <dbReference type="NCBI Taxonomy" id="1618570"/>
    <lineage>
        <taxon>Bacteria</taxon>
        <taxon>Candidatus Woeseibacteriota</taxon>
    </lineage>
</organism>
<dbReference type="InterPro" id="IPR050190">
    <property type="entry name" value="UPF0213_domain"/>
</dbReference>
<dbReference type="EMBL" id="LBVL01000016">
    <property type="protein sequence ID" value="KKQ84608.1"/>
    <property type="molecule type" value="Genomic_DNA"/>
</dbReference>
<sequence>MNNKFFFVYVLFSFKGRKLYIGYSEDLTARTEEHFKGKVRATKSRLPLILIHYEAFTDKQDAKAREKFLKSVFGRSQLKKALQNRLKQLTYKHL</sequence>
<accession>A0A0G0KY96</accession>
<comment type="caution">
    <text evidence="3">The sequence shown here is derived from an EMBL/GenBank/DDBJ whole genome shotgun (WGS) entry which is preliminary data.</text>
</comment>
<comment type="similarity">
    <text evidence="1">Belongs to the UPF0213 family.</text>
</comment>
<dbReference type="InterPro" id="IPR035901">
    <property type="entry name" value="GIY-YIG_endonuc_sf"/>
</dbReference>
<dbReference type="STRING" id="1618570.UT08_C0016G0022"/>
<evidence type="ECO:0000256" key="1">
    <source>
        <dbReference type="ARBA" id="ARBA00007435"/>
    </source>
</evidence>
<proteinExistence type="inferred from homology"/>
<gene>
    <name evidence="3" type="ORF">UT08_C0016G0022</name>
</gene>
<dbReference type="Proteomes" id="UP000034081">
    <property type="component" value="Unassembled WGS sequence"/>
</dbReference>
<dbReference type="PANTHER" id="PTHR34477:SF1">
    <property type="entry name" value="UPF0213 PROTEIN YHBQ"/>
    <property type="match status" value="1"/>
</dbReference>